<dbReference type="AlphaFoldDB" id="A0AAD1XL40"/>
<gene>
    <name evidence="8" type="ORF">ECRASSUSDP1_LOCUS15945</name>
</gene>
<dbReference type="GO" id="GO:0046513">
    <property type="term" value="P:ceramide biosynthetic process"/>
    <property type="evidence" value="ECO:0007669"/>
    <property type="project" value="InterPro"/>
</dbReference>
<comment type="subcellular location">
    <subcellularLocation>
        <location evidence="1">Membrane</location>
        <topology evidence="1">Multi-pass membrane protein</topology>
    </subcellularLocation>
</comment>
<evidence type="ECO:0000313" key="9">
    <source>
        <dbReference type="Proteomes" id="UP001295684"/>
    </source>
</evidence>
<comment type="caution">
    <text evidence="8">The sequence shown here is derived from an EMBL/GenBank/DDBJ whole genome shotgun (WGS) entry which is preliminary data.</text>
</comment>
<sequence length="337" mass="40454">MLKWLYSVRDSLTAQQFIFLIIFFALLSVIPILYNCCEDFARFRRLERPDYDNTDWYDYRLVAYLTPMVFLGQIFTSKITSGYFRSRFSKKFEGDALELKVFKATKNCFKFFYYCGMIAFGYYVYSDTNYHSSYMFGEGNMMYLDSDWPFNKPPRLLKLYYMAGISYHTSDMIHLFLNKAQKDFFEMLLHHYITIMLIIGSYMTNFWNSGINVMLQMDVGEIFVGFLRCVNDIWSPILTVPIFIVMNISWIYLRIIVFTKEVIIEGSMIGRWRFDQNTNHQTSMQILLMILLLLNCYWQILFFKMLYNAVFKKDFKDYQNPVEDIKTKKIQEKKFES</sequence>
<dbReference type="PANTHER" id="PTHR12560:SF0">
    <property type="entry name" value="LD18904P"/>
    <property type="match status" value="1"/>
</dbReference>
<dbReference type="SMART" id="SM00724">
    <property type="entry name" value="TLC"/>
    <property type="match status" value="1"/>
</dbReference>
<feature type="transmembrane region" description="Helical" evidence="6">
    <location>
        <begin position="286"/>
        <end position="307"/>
    </location>
</feature>
<dbReference type="Proteomes" id="UP001295684">
    <property type="component" value="Unassembled WGS sequence"/>
</dbReference>
<dbReference type="PANTHER" id="PTHR12560">
    <property type="entry name" value="LONGEVITY ASSURANCE FACTOR 1 LAG1"/>
    <property type="match status" value="1"/>
</dbReference>
<dbReference type="GO" id="GO:0050291">
    <property type="term" value="F:sphingosine N-acyltransferase activity"/>
    <property type="evidence" value="ECO:0007669"/>
    <property type="project" value="InterPro"/>
</dbReference>
<keyword evidence="4 5" id="KW-0472">Membrane</keyword>
<dbReference type="EMBL" id="CAMPGE010016009">
    <property type="protein sequence ID" value="CAI2374590.1"/>
    <property type="molecule type" value="Genomic_DNA"/>
</dbReference>
<feature type="transmembrane region" description="Helical" evidence="6">
    <location>
        <begin position="189"/>
        <end position="207"/>
    </location>
</feature>
<dbReference type="InterPro" id="IPR006634">
    <property type="entry name" value="TLC-dom"/>
</dbReference>
<name>A0AAD1XL40_EUPCR</name>
<feature type="domain" description="TLC" evidence="7">
    <location>
        <begin position="102"/>
        <end position="311"/>
    </location>
</feature>
<proteinExistence type="predicted"/>
<feature type="transmembrane region" description="Helical" evidence="6">
    <location>
        <begin position="12"/>
        <end position="34"/>
    </location>
</feature>
<evidence type="ECO:0000256" key="3">
    <source>
        <dbReference type="ARBA" id="ARBA00022989"/>
    </source>
</evidence>
<evidence type="ECO:0000256" key="6">
    <source>
        <dbReference type="SAM" id="Phobius"/>
    </source>
</evidence>
<feature type="transmembrane region" description="Helical" evidence="6">
    <location>
        <begin position="108"/>
        <end position="125"/>
    </location>
</feature>
<dbReference type="InterPro" id="IPR016439">
    <property type="entry name" value="Lag1/Lac1-like"/>
</dbReference>
<evidence type="ECO:0000256" key="2">
    <source>
        <dbReference type="ARBA" id="ARBA00022692"/>
    </source>
</evidence>
<accession>A0AAD1XL40</accession>
<evidence type="ECO:0000313" key="8">
    <source>
        <dbReference type="EMBL" id="CAI2374590.1"/>
    </source>
</evidence>
<dbReference type="GO" id="GO:0005783">
    <property type="term" value="C:endoplasmic reticulum"/>
    <property type="evidence" value="ECO:0007669"/>
    <property type="project" value="TreeGrafter"/>
</dbReference>
<keyword evidence="3 6" id="KW-1133">Transmembrane helix</keyword>
<evidence type="ECO:0000256" key="5">
    <source>
        <dbReference type="PROSITE-ProRule" id="PRU00205"/>
    </source>
</evidence>
<reference evidence="8" key="1">
    <citation type="submission" date="2023-07" db="EMBL/GenBank/DDBJ databases">
        <authorList>
            <consortium name="AG Swart"/>
            <person name="Singh M."/>
            <person name="Singh A."/>
            <person name="Seah K."/>
            <person name="Emmerich C."/>
        </authorList>
    </citation>
    <scope>NUCLEOTIDE SEQUENCE</scope>
    <source>
        <strain evidence="8">DP1</strain>
    </source>
</reference>
<dbReference type="PROSITE" id="PS50922">
    <property type="entry name" value="TLC"/>
    <property type="match status" value="1"/>
</dbReference>
<evidence type="ECO:0000256" key="1">
    <source>
        <dbReference type="ARBA" id="ARBA00004141"/>
    </source>
</evidence>
<protein>
    <recommendedName>
        <fullName evidence="7">TLC domain-containing protein</fullName>
    </recommendedName>
</protein>
<keyword evidence="9" id="KW-1185">Reference proteome</keyword>
<dbReference type="GO" id="GO:0016020">
    <property type="term" value="C:membrane"/>
    <property type="evidence" value="ECO:0007669"/>
    <property type="project" value="UniProtKB-SubCell"/>
</dbReference>
<keyword evidence="2 5" id="KW-0812">Transmembrane</keyword>
<dbReference type="Pfam" id="PF03798">
    <property type="entry name" value="TRAM_LAG1_CLN8"/>
    <property type="match status" value="1"/>
</dbReference>
<evidence type="ECO:0000259" key="7">
    <source>
        <dbReference type="PROSITE" id="PS50922"/>
    </source>
</evidence>
<evidence type="ECO:0000256" key="4">
    <source>
        <dbReference type="ARBA" id="ARBA00023136"/>
    </source>
</evidence>
<organism evidence="8 9">
    <name type="scientific">Euplotes crassus</name>
    <dbReference type="NCBI Taxonomy" id="5936"/>
    <lineage>
        <taxon>Eukaryota</taxon>
        <taxon>Sar</taxon>
        <taxon>Alveolata</taxon>
        <taxon>Ciliophora</taxon>
        <taxon>Intramacronucleata</taxon>
        <taxon>Spirotrichea</taxon>
        <taxon>Hypotrichia</taxon>
        <taxon>Euplotida</taxon>
        <taxon>Euplotidae</taxon>
        <taxon>Moneuplotes</taxon>
    </lineage>
</organism>
<feature type="transmembrane region" description="Helical" evidence="6">
    <location>
        <begin position="233"/>
        <end position="253"/>
    </location>
</feature>